<sequence>MVSGTLQSELGVSPDIRRKKPVTPPLIAPSEPSEIGDTFSLIARIYPSFPGLKPDELSFRLDELRTFAESDPEGFLFDLNARATPEERDAVLRIMGVGEEDIVSIQGFGEQQRLTQLVTDVFPEIESLEDFNRLIGTDFDSFLNTIQRGEVTLEKRQLLETMGLEPDEIESVLGIQRIVVELDGIRQQVTRTPDNSLYDTNGNWVGFYNWADGTVFNPYKAEGLGEKARASFVTGIGDVLSVSSGVALRLGYDDVASKLSTTASRLQRNAVPTTSADFQVSDLLNPEFYATKIVRTIPFALSLAPLAIGGFYAGAGLAASFGLGTIWTAITGGLTSAVLTRPLESALEAGGSYNDAIARGKTEEEARAEFDEVFRNNLTLVGADAFEIAIALAPTPKWVPNALLKDGLVRIARIGSKVIIVGLSEGGEEVYQDMIQRRARGEDWKLDPVSKEVFALGMIMGMGMGLGGSVITNIVNTSKENMTPEQLSEFGKSVSGFQEEGLTTEQAELKALDVVAQTPEGAQVVGEAVETVKQEPKEVTPAEVTPTEEVKPIPPPPTKEAFEAILQAELIKEGFIAPPT</sequence>
<dbReference type="AlphaFoldDB" id="A0A0F9FM35"/>
<evidence type="ECO:0000256" key="1">
    <source>
        <dbReference type="SAM" id="MobiDB-lite"/>
    </source>
</evidence>
<reference evidence="2" key="1">
    <citation type="journal article" date="2015" name="Nature">
        <title>Complex archaea that bridge the gap between prokaryotes and eukaryotes.</title>
        <authorList>
            <person name="Spang A."/>
            <person name="Saw J.H."/>
            <person name="Jorgensen S.L."/>
            <person name="Zaremba-Niedzwiedzka K."/>
            <person name="Martijn J."/>
            <person name="Lind A.E."/>
            <person name="van Eijk R."/>
            <person name="Schleper C."/>
            <person name="Guy L."/>
            <person name="Ettema T.J."/>
        </authorList>
    </citation>
    <scope>NUCLEOTIDE SEQUENCE</scope>
</reference>
<proteinExistence type="predicted"/>
<accession>A0A0F9FM35</accession>
<organism evidence="2">
    <name type="scientific">marine sediment metagenome</name>
    <dbReference type="NCBI Taxonomy" id="412755"/>
    <lineage>
        <taxon>unclassified sequences</taxon>
        <taxon>metagenomes</taxon>
        <taxon>ecological metagenomes</taxon>
    </lineage>
</organism>
<protein>
    <submittedName>
        <fullName evidence="2">Uncharacterized protein</fullName>
    </submittedName>
</protein>
<feature type="region of interest" description="Disordered" evidence="1">
    <location>
        <begin position="533"/>
        <end position="557"/>
    </location>
</feature>
<gene>
    <name evidence="2" type="ORF">LCGC14_1936000</name>
</gene>
<dbReference type="EMBL" id="LAZR01020869">
    <property type="protein sequence ID" value="KKL87308.1"/>
    <property type="molecule type" value="Genomic_DNA"/>
</dbReference>
<feature type="non-terminal residue" evidence="2">
    <location>
        <position position="580"/>
    </location>
</feature>
<name>A0A0F9FM35_9ZZZZ</name>
<comment type="caution">
    <text evidence="2">The sequence shown here is derived from an EMBL/GenBank/DDBJ whole genome shotgun (WGS) entry which is preliminary data.</text>
</comment>
<evidence type="ECO:0000313" key="2">
    <source>
        <dbReference type="EMBL" id="KKL87308.1"/>
    </source>
</evidence>